<proteinExistence type="predicted"/>
<accession>A0ABS1X5U0</accession>
<dbReference type="RefSeq" id="WP_203170769.1">
    <property type="nucleotide sequence ID" value="NZ_JAEVLS010000009.1"/>
</dbReference>
<dbReference type="EMBL" id="JAEVLS010000009">
    <property type="protein sequence ID" value="MBM0108594.1"/>
    <property type="molecule type" value="Genomic_DNA"/>
</dbReference>
<reference evidence="1 2" key="1">
    <citation type="journal article" date="2021" name="Int. J. Syst. Evol. Microbiol.">
        <title>Steroidobacter gossypii sp. nov., isolated from soil of cotton cropping field.</title>
        <authorList>
            <person name="Huang R."/>
            <person name="Yang S."/>
            <person name="Zhen C."/>
            <person name="Liu W."/>
        </authorList>
    </citation>
    <scope>NUCLEOTIDE SEQUENCE [LARGE SCALE GENOMIC DNA]</scope>
    <source>
        <strain evidence="1 2">S1-65</strain>
    </source>
</reference>
<keyword evidence="2" id="KW-1185">Reference proteome</keyword>
<organism evidence="1 2">
    <name type="scientific">Steroidobacter gossypii</name>
    <dbReference type="NCBI Taxonomy" id="2805490"/>
    <lineage>
        <taxon>Bacteria</taxon>
        <taxon>Pseudomonadati</taxon>
        <taxon>Pseudomonadota</taxon>
        <taxon>Gammaproteobacteria</taxon>
        <taxon>Steroidobacterales</taxon>
        <taxon>Steroidobacteraceae</taxon>
        <taxon>Steroidobacter</taxon>
    </lineage>
</organism>
<comment type="caution">
    <text evidence="1">The sequence shown here is derived from an EMBL/GenBank/DDBJ whole genome shotgun (WGS) entry which is preliminary data.</text>
</comment>
<gene>
    <name evidence="1" type="ORF">JM946_28005</name>
</gene>
<name>A0ABS1X5U0_9GAMM</name>
<evidence type="ECO:0000313" key="1">
    <source>
        <dbReference type="EMBL" id="MBM0108594.1"/>
    </source>
</evidence>
<dbReference type="Proteomes" id="UP000661077">
    <property type="component" value="Unassembled WGS sequence"/>
</dbReference>
<evidence type="ECO:0000313" key="2">
    <source>
        <dbReference type="Proteomes" id="UP000661077"/>
    </source>
</evidence>
<sequence>MTDRVNIDNCPSREQLLTMLAKTRLDVPGRTEGRSTEHTERWVICRLLATVAALDRLRFPLSVSHGDKPDFSIIWPGLSIGIEVTEAISTDYARCLALAELERPGAIIDMSLFRWGSKSKSLEELRGIIKATRLQGDGWVGDSAEIEWSRYIESIIAAKRQKLSGYLARDRQWLAIYDNLPLPHVHLAGAAEKLQSLLEPWAEKVGFDALFIERGPVILEMTAHSICFHHLNDLW</sequence>
<protein>
    <submittedName>
        <fullName evidence="1">Uncharacterized protein</fullName>
    </submittedName>
</protein>